<keyword evidence="5 9" id="KW-1133">Transmembrane helix</keyword>
<feature type="compositionally biased region" description="Polar residues" evidence="8">
    <location>
        <begin position="212"/>
        <end position="227"/>
    </location>
</feature>
<feature type="transmembrane region" description="Helical" evidence="9">
    <location>
        <begin position="21"/>
        <end position="48"/>
    </location>
</feature>
<dbReference type="Proteomes" id="UP000607653">
    <property type="component" value="Unassembled WGS sequence"/>
</dbReference>
<dbReference type="Pfam" id="PF03094">
    <property type="entry name" value="Mlo"/>
    <property type="match status" value="1"/>
</dbReference>
<feature type="region of interest" description="Disordered" evidence="8">
    <location>
        <begin position="204"/>
        <end position="317"/>
    </location>
</feature>
<feature type="transmembrane region" description="Helical" evidence="9">
    <location>
        <begin position="110"/>
        <end position="134"/>
    </location>
</feature>
<feature type="compositionally biased region" description="Polar residues" evidence="8">
    <location>
        <begin position="237"/>
        <end position="252"/>
    </location>
</feature>
<keyword evidence="6 9" id="KW-0472">Membrane</keyword>
<feature type="transmembrane region" description="Helical" evidence="9">
    <location>
        <begin position="54"/>
        <end position="76"/>
    </location>
</feature>
<feature type="transmembrane region" description="Helical" evidence="9">
    <location>
        <begin position="146"/>
        <end position="174"/>
    </location>
</feature>
<dbReference type="PANTHER" id="PTHR31942">
    <property type="entry name" value="MLO-LIKE PROTEIN 1"/>
    <property type="match status" value="1"/>
</dbReference>
<evidence type="ECO:0008006" key="12">
    <source>
        <dbReference type="Google" id="ProtNLM"/>
    </source>
</evidence>
<keyword evidence="11" id="KW-1185">Reference proteome</keyword>
<evidence type="ECO:0000256" key="2">
    <source>
        <dbReference type="ARBA" id="ARBA00006574"/>
    </source>
</evidence>
<gene>
    <name evidence="10" type="ORF">HUJ06_016457</name>
</gene>
<name>A0A822ZPW5_NELNU</name>
<evidence type="ECO:0000313" key="10">
    <source>
        <dbReference type="EMBL" id="DAD46520.1"/>
    </source>
</evidence>
<evidence type="ECO:0000313" key="11">
    <source>
        <dbReference type="Proteomes" id="UP000607653"/>
    </source>
</evidence>
<comment type="subcellular location">
    <subcellularLocation>
        <location evidence="1">Membrane</location>
        <topology evidence="1">Multi-pass membrane protein</topology>
    </subcellularLocation>
</comment>
<comment type="caution">
    <text evidence="10">The sequence shown here is derived from an EMBL/GenBank/DDBJ whole genome shotgun (WGS) entry which is preliminary data.</text>
</comment>
<proteinExistence type="inferred from homology"/>
<keyword evidence="3 9" id="KW-0812">Transmembrane</keyword>
<accession>A0A822ZPW5</accession>
<evidence type="ECO:0000256" key="9">
    <source>
        <dbReference type="SAM" id="Phobius"/>
    </source>
</evidence>
<organism evidence="10 11">
    <name type="scientific">Nelumbo nucifera</name>
    <name type="common">Sacred lotus</name>
    <dbReference type="NCBI Taxonomy" id="4432"/>
    <lineage>
        <taxon>Eukaryota</taxon>
        <taxon>Viridiplantae</taxon>
        <taxon>Streptophyta</taxon>
        <taxon>Embryophyta</taxon>
        <taxon>Tracheophyta</taxon>
        <taxon>Spermatophyta</taxon>
        <taxon>Magnoliopsida</taxon>
        <taxon>Proteales</taxon>
        <taxon>Nelumbonaceae</taxon>
        <taxon>Nelumbo</taxon>
    </lineage>
</organism>
<evidence type="ECO:0000256" key="3">
    <source>
        <dbReference type="ARBA" id="ARBA00022692"/>
    </source>
</evidence>
<evidence type="ECO:0000256" key="1">
    <source>
        <dbReference type="ARBA" id="ARBA00004141"/>
    </source>
</evidence>
<dbReference type="GO" id="GO:0016020">
    <property type="term" value="C:membrane"/>
    <property type="evidence" value="ECO:0007669"/>
    <property type="project" value="UniProtKB-SubCell"/>
</dbReference>
<evidence type="ECO:0000256" key="7">
    <source>
        <dbReference type="ARBA" id="ARBA00023265"/>
    </source>
</evidence>
<reference evidence="10 11" key="1">
    <citation type="journal article" date="2020" name="Mol. Biol. Evol.">
        <title>Distinct Expression and Methylation Patterns for Genes with Different Fates following a Single Whole-Genome Duplication in Flowering Plants.</title>
        <authorList>
            <person name="Shi T."/>
            <person name="Rahmani R.S."/>
            <person name="Gugger P.F."/>
            <person name="Wang M."/>
            <person name="Li H."/>
            <person name="Zhang Y."/>
            <person name="Li Z."/>
            <person name="Wang Q."/>
            <person name="Van de Peer Y."/>
            <person name="Marchal K."/>
            <person name="Chen J."/>
        </authorList>
    </citation>
    <scope>NUCLEOTIDE SEQUENCE [LARGE SCALE GENOMIC DNA]</scope>
    <source>
        <tissue evidence="10">Leaf</tissue>
    </source>
</reference>
<evidence type="ECO:0000256" key="6">
    <source>
        <dbReference type="ARBA" id="ARBA00023136"/>
    </source>
</evidence>
<evidence type="ECO:0000256" key="8">
    <source>
        <dbReference type="SAM" id="MobiDB-lite"/>
    </source>
</evidence>
<dbReference type="PANTHER" id="PTHR31942:SF49">
    <property type="entry name" value="MLO-LIKE PROTEIN 8"/>
    <property type="match status" value="1"/>
</dbReference>
<keyword evidence="7" id="KW-0568">Pathogenesis-related protein</keyword>
<dbReference type="InterPro" id="IPR004326">
    <property type="entry name" value="Mlo"/>
</dbReference>
<keyword evidence="4" id="KW-0611">Plant defense</keyword>
<dbReference type="EMBL" id="DUZY01000008">
    <property type="protein sequence ID" value="DAD46520.1"/>
    <property type="molecule type" value="Genomic_DNA"/>
</dbReference>
<feature type="compositionally biased region" description="Basic and acidic residues" evidence="8">
    <location>
        <begin position="286"/>
        <end position="303"/>
    </location>
</feature>
<dbReference type="GO" id="GO:0006952">
    <property type="term" value="P:defense response"/>
    <property type="evidence" value="ECO:0007669"/>
    <property type="project" value="UniProtKB-KW"/>
</dbReference>
<protein>
    <recommendedName>
        <fullName evidence="12">MLO-like protein</fullName>
    </recommendedName>
</protein>
<dbReference type="AlphaFoldDB" id="A0A822ZPW5"/>
<evidence type="ECO:0000256" key="4">
    <source>
        <dbReference type="ARBA" id="ARBA00022821"/>
    </source>
</evidence>
<comment type="similarity">
    <text evidence="2">Belongs to the MLO family.</text>
</comment>
<sequence length="317" mass="35957">MKIVLYYPCGLGVLVKKNPYLHALTLVLCGVCSPLLWASLVVFLLLNVSGWRTLFWVSIIPLIIILAVGTKLQAIITTMALEIQERHAVVQGIPLVKVSDKHFWFNRPQLVLYLIHFVMFQNAFQITYFLWIWYEFGLKSCFHENFTLIIIRVSMGVGVQFLCSYITLPLYALVTQMGSTMKKSVFDEQTSKAIKKWRMAAMKKKHEKRTGHSPTRSVGSGPSASPVQSPPHPLQRFKTTGHSTRSSTYSMRNSEDDMSDNEADAPSPTSVTENPPLMANVGRQSRTREYPRHEYDDGQKHDEDDFSFAKPDLLTGP</sequence>
<evidence type="ECO:0000256" key="5">
    <source>
        <dbReference type="ARBA" id="ARBA00022989"/>
    </source>
</evidence>